<dbReference type="EMBL" id="PZKL01000045">
    <property type="protein sequence ID" value="PTH78875.1"/>
    <property type="molecule type" value="Genomic_DNA"/>
</dbReference>
<comment type="caution">
    <text evidence="2">The sequence shown here is derived from an EMBL/GenBank/DDBJ whole genome shotgun (WGS) entry which is preliminary data.</text>
</comment>
<gene>
    <name evidence="2" type="ORF">DAA48_20755</name>
</gene>
<keyword evidence="1" id="KW-0732">Signal</keyword>
<evidence type="ECO:0000256" key="1">
    <source>
        <dbReference type="SAM" id="SignalP"/>
    </source>
</evidence>
<feature type="signal peptide" evidence="1">
    <location>
        <begin position="1"/>
        <end position="19"/>
    </location>
</feature>
<evidence type="ECO:0008006" key="4">
    <source>
        <dbReference type="Google" id="ProtNLM"/>
    </source>
</evidence>
<organism evidence="2 3">
    <name type="scientific">Aeromonas veronii</name>
    <dbReference type="NCBI Taxonomy" id="654"/>
    <lineage>
        <taxon>Bacteria</taxon>
        <taxon>Pseudomonadati</taxon>
        <taxon>Pseudomonadota</taxon>
        <taxon>Gammaproteobacteria</taxon>
        <taxon>Aeromonadales</taxon>
        <taxon>Aeromonadaceae</taxon>
        <taxon>Aeromonas</taxon>
    </lineage>
</organism>
<dbReference type="PROSITE" id="PS51257">
    <property type="entry name" value="PROKAR_LIPOPROTEIN"/>
    <property type="match status" value="1"/>
</dbReference>
<feature type="chain" id="PRO_5015545266" description="Lipoprotein" evidence="1">
    <location>
        <begin position="20"/>
        <end position="375"/>
    </location>
</feature>
<evidence type="ECO:0000313" key="2">
    <source>
        <dbReference type="EMBL" id="PTH78875.1"/>
    </source>
</evidence>
<dbReference type="AlphaFoldDB" id="A0A2T4MWG5"/>
<reference evidence="2 3" key="1">
    <citation type="submission" date="2018-03" db="EMBL/GenBank/DDBJ databases">
        <title>Aeromonas veronii whole genome sequencing and analysis.</title>
        <authorList>
            <person name="Xie H."/>
            <person name="Liu T."/>
            <person name="Wang K."/>
        </authorList>
    </citation>
    <scope>NUCLEOTIDE SEQUENCE [LARGE SCALE GENOMIC DNA]</scope>
    <source>
        <strain evidence="2 3">XH.VA.1</strain>
    </source>
</reference>
<proteinExistence type="predicted"/>
<protein>
    <recommendedName>
        <fullName evidence="4">Lipoprotein</fullName>
    </recommendedName>
</protein>
<dbReference type="Proteomes" id="UP000241986">
    <property type="component" value="Unassembled WGS sequence"/>
</dbReference>
<dbReference type="RefSeq" id="WP_107684500.1">
    <property type="nucleotide sequence ID" value="NZ_PZKL01000045.1"/>
</dbReference>
<accession>A0A2T4MWG5</accession>
<evidence type="ECO:0000313" key="3">
    <source>
        <dbReference type="Proteomes" id="UP000241986"/>
    </source>
</evidence>
<sequence>MKSKPYLFAIISAMTIALSGCSVIDKASSFKYDVIDIKEITDAEFDLTSYAKNTLNSDMYVEAGRLTKVGEKYVKMTIRYFNKKERNVAVLIFDKKLNLVASVVFDRELYIRDKFKIENSIREVDGVILYPETAKKFVSHVGVAGNPELGYIGREITNVMLSIDGGSYRKINESDLFKSVYDDSEMQQDIAYYTKANYLSSFNKETGYISFNQFYDVGSDCKEDKNPKRLLCPKNKYELKINESSLYISRKKVDFKYSYFASDVSRSIMMRGPVVLGSYKAWRAKIIPITNDGEVNAVFAGHNNLMKKISNSTGININGGAIVFNRVVAGPRTHTFINSNFSEIDTCRHAFTTTENQSGKEKIVVINSCKIKAIK</sequence>
<name>A0A2T4MWG5_AERVE</name>